<evidence type="ECO:0000256" key="1">
    <source>
        <dbReference type="SAM" id="MobiDB-lite"/>
    </source>
</evidence>
<dbReference type="GO" id="GO:0006508">
    <property type="term" value="P:proteolysis"/>
    <property type="evidence" value="ECO:0007669"/>
    <property type="project" value="InterPro"/>
</dbReference>
<reference evidence="4" key="2">
    <citation type="submission" date="2020-03" db="EMBL/GenBank/DDBJ databases">
        <authorList>
            <person name="Fu F.-F."/>
            <person name="Chen J."/>
        </authorList>
    </citation>
    <scope>NUCLEOTIDE SEQUENCE</scope>
    <source>
        <strain evidence="4">Lc1</strain>
    </source>
</reference>
<dbReference type="AlphaFoldDB" id="A0A8H4C8V2"/>
<feature type="domain" description="Tail specific protease" evidence="2">
    <location>
        <begin position="403"/>
        <end position="620"/>
    </location>
</feature>
<evidence type="ECO:0000313" key="5">
    <source>
        <dbReference type="Proteomes" id="UP000613401"/>
    </source>
</evidence>
<keyword evidence="5" id="KW-1185">Reference proteome</keyword>
<dbReference type="InterPro" id="IPR052766">
    <property type="entry name" value="S41A_metabolite_peptidase"/>
</dbReference>
<dbReference type="Pfam" id="PF23658">
    <property type="entry name" value="PDZ_CPAF_rel"/>
    <property type="match status" value="1"/>
</dbReference>
<dbReference type="Proteomes" id="UP000613401">
    <property type="component" value="Unassembled WGS sequence"/>
</dbReference>
<feature type="region of interest" description="Disordered" evidence="1">
    <location>
        <begin position="883"/>
        <end position="915"/>
    </location>
</feature>
<dbReference type="InterPro" id="IPR029045">
    <property type="entry name" value="ClpP/crotonase-like_dom_sf"/>
</dbReference>
<evidence type="ECO:0000313" key="4">
    <source>
        <dbReference type="EMBL" id="KAF3799539.1"/>
    </source>
</evidence>
<dbReference type="Gene3D" id="3.90.226.10">
    <property type="entry name" value="2-enoyl-CoA Hydratase, Chain A, domain 1"/>
    <property type="match status" value="1"/>
</dbReference>
<dbReference type="InterPro" id="IPR005151">
    <property type="entry name" value="Tail-specific_protease"/>
</dbReference>
<evidence type="ECO:0000259" key="2">
    <source>
        <dbReference type="Pfam" id="PF03572"/>
    </source>
</evidence>
<name>A0A8H4C8V2_COLGL</name>
<dbReference type="RefSeq" id="XP_045258699.1">
    <property type="nucleotide sequence ID" value="XM_045402337.1"/>
</dbReference>
<dbReference type="EMBL" id="WVTB01000084">
    <property type="protein sequence ID" value="KAF3799539.1"/>
    <property type="molecule type" value="Genomic_DNA"/>
</dbReference>
<dbReference type="PANTHER" id="PTHR37049:SF5">
    <property type="entry name" value="TAIL SPECIFIC PROTEASE DOMAIN-CONTAINING PROTEIN"/>
    <property type="match status" value="1"/>
</dbReference>
<feature type="domain" description="CPAF-like PDZ" evidence="3">
    <location>
        <begin position="178"/>
        <end position="303"/>
    </location>
</feature>
<reference evidence="4" key="1">
    <citation type="journal article" date="2020" name="Phytopathology">
        <title>Genome sequence and comparative analysis of Colletotrichum gloeosporioides isolated from Liriodendron leaves.</title>
        <authorList>
            <person name="Fu F.F."/>
            <person name="Hao Z."/>
            <person name="Wang P."/>
            <person name="Lu Y."/>
            <person name="Xue L.J."/>
            <person name="Wei G."/>
            <person name="Tian Y."/>
            <person name="Baishi H."/>
            <person name="Xu H."/>
            <person name="Shi J."/>
            <person name="Cheng T."/>
            <person name="Wang G."/>
            <person name="Yi Y."/>
            <person name="Chen J."/>
        </authorList>
    </citation>
    <scope>NUCLEOTIDE SEQUENCE</scope>
    <source>
        <strain evidence="4">Lc1</strain>
    </source>
</reference>
<comment type="caution">
    <text evidence="4">The sequence shown here is derived from an EMBL/GenBank/DDBJ whole genome shotgun (WGS) entry which is preliminary data.</text>
</comment>
<dbReference type="SUPFAM" id="SSF52096">
    <property type="entry name" value="ClpP/crotonase"/>
    <property type="match status" value="1"/>
</dbReference>
<dbReference type="GO" id="GO:0008236">
    <property type="term" value="F:serine-type peptidase activity"/>
    <property type="evidence" value="ECO:0007669"/>
    <property type="project" value="InterPro"/>
</dbReference>
<dbReference type="InterPro" id="IPR056186">
    <property type="entry name" value="PDZ_CPAF-rel"/>
</dbReference>
<sequence length="915" mass="100575">MRKRQRAGRWSIFTALHSTPTMLLGHFNVLLSLCCGLAFARPSARPRELPRRQDGPEQTPMCGRIIDAVNKGQRYFYAADAYECLTSVPFHEAMALRFIDYYNTTMQFQSTLAYLKDPPEGYQQPAFDLMQGLEDLKKNVTAGVFKNQYDFEATLQYLVYSVHDAHVDLFAGVLSAFSFASPWPLVTASIDGKEIPKVYFASDVINRRNNITKGIEPYISAVSHINGRPAMDFLTEFAALQSVGMLEPHADWNELMDSPVQDIHGVYSIFAGESTFYPGKTLNFTCEDQTVWETSWAAIYNNPEFTGPLTTGGDFYNFFVLGLLPASYEEVPLPVVFGGQPSGNTSVEGVSDVANGTDGTGATDNWNQASYGAFPKDPDIVQFDLGLYGGGIITGYFYDDISTGVISIPHFEQYDWDFGNFSQSLADFMDGARERGLSHIIVDVQKNYGGSTGIALLLFRELFPGIDPFTGSQRRSHELGNVLGSSTTSIYERWAVGNETQRDNALALMADEWVITTKVNADTGVNFTSWEEYQGPRQEKDENFSLVEEYDLKNPNFHAAAFDGWILNRYLDEDDAERKEAVWAPEDVVILTDGTCSSACAIFVELATTQGGARTVVVGGAPKPGPMQAASGTRGMRMYYSDDLDIDISWARKLNETAKARLPANRNETGIYINYAGFNLRDQLREDDVSTPLQFRYAAADCRLYFTLDNVYNMSALWHDVARAAFEDPSLCVEGSTGYTSRTADGAPKAPPSRSDVRAPSPESATAFTTDYDPISYDGLPAGQPRTGNNVELKVCDPNVQGQCPGGQCKTFPTSCSDGRVRVSVCTNSCAAFSVCEGNLKCDMSSSRPTTESKQQLDPSGDFVTSSQTFGFCPRTDVQLCGTKNPDPVAEDTTTTKSTGTKRGKFAPKVKGGNV</sequence>
<dbReference type="GeneID" id="69009405"/>
<evidence type="ECO:0000259" key="3">
    <source>
        <dbReference type="Pfam" id="PF23658"/>
    </source>
</evidence>
<accession>A0A8H4C8V2</accession>
<gene>
    <name evidence="4" type="ORF">GCG54_00002241</name>
</gene>
<dbReference type="Pfam" id="PF03572">
    <property type="entry name" value="Peptidase_S41"/>
    <property type="match status" value="1"/>
</dbReference>
<dbReference type="PANTHER" id="PTHR37049">
    <property type="entry name" value="PEPTIDASE S41 FAMILY PROTEIN"/>
    <property type="match status" value="1"/>
</dbReference>
<feature type="region of interest" description="Disordered" evidence="1">
    <location>
        <begin position="737"/>
        <end position="770"/>
    </location>
</feature>
<organism evidence="4 5">
    <name type="scientific">Colletotrichum gloeosporioides</name>
    <name type="common">Anthracnose fungus</name>
    <name type="synonym">Glomerella cingulata</name>
    <dbReference type="NCBI Taxonomy" id="474922"/>
    <lineage>
        <taxon>Eukaryota</taxon>
        <taxon>Fungi</taxon>
        <taxon>Dikarya</taxon>
        <taxon>Ascomycota</taxon>
        <taxon>Pezizomycotina</taxon>
        <taxon>Sordariomycetes</taxon>
        <taxon>Hypocreomycetidae</taxon>
        <taxon>Glomerellales</taxon>
        <taxon>Glomerellaceae</taxon>
        <taxon>Colletotrichum</taxon>
        <taxon>Colletotrichum gloeosporioides species complex</taxon>
    </lineage>
</organism>
<proteinExistence type="predicted"/>
<protein>
    <submittedName>
        <fullName evidence="4">Peptidase S41 family protein ustP</fullName>
    </submittedName>
</protein>